<evidence type="ECO:0000313" key="1">
    <source>
        <dbReference type="EMBL" id="AVI50913.1"/>
    </source>
</evidence>
<dbReference type="AlphaFoldDB" id="A0A2S0HXM0"/>
<dbReference type="EMBL" id="CP027062">
    <property type="protein sequence ID" value="AVI50913.1"/>
    <property type="molecule type" value="Genomic_DNA"/>
</dbReference>
<evidence type="ECO:0000313" key="2">
    <source>
        <dbReference type="Proteomes" id="UP000238442"/>
    </source>
</evidence>
<dbReference type="RefSeq" id="WP_105216099.1">
    <property type="nucleotide sequence ID" value="NZ_CP027062.1"/>
</dbReference>
<dbReference type="KEGG" id="aue:C5O00_06885"/>
<sequence>MKSDSITNRILFILFLTIVSFGCKDATTTATAESTDLITEATESSTKLSSTSDPKDNGEVRFILDGVEWVSGPPGHPEMNFEEEAITDDKTMVRIEAYSADGSSFALTIFKQAGIGPGTFSITDPGMRGFYATNNAEGDTYLTNGMDSNPGSVTISSLTEDGVEGTFQFAIRNSGDPEDIKQLTNGTFNLKFTRI</sequence>
<accession>A0A2S0HXM0</accession>
<name>A0A2S0HXM0_9FLAO</name>
<dbReference type="OrthoDB" id="9786835at2"/>
<protein>
    <submittedName>
        <fullName evidence="1">Uncharacterized protein</fullName>
    </submittedName>
</protein>
<dbReference type="PROSITE" id="PS51257">
    <property type="entry name" value="PROKAR_LIPOPROTEIN"/>
    <property type="match status" value="1"/>
</dbReference>
<reference evidence="1 2" key="1">
    <citation type="submission" date="2018-02" db="EMBL/GenBank/DDBJ databases">
        <title>Genomic analysis of the strain RR4-38 isolated from a seawater recirculating aquaculture system.</title>
        <authorList>
            <person name="Kim Y.-S."/>
            <person name="Jang Y.H."/>
            <person name="Kim K.-H."/>
        </authorList>
    </citation>
    <scope>NUCLEOTIDE SEQUENCE [LARGE SCALE GENOMIC DNA]</scope>
    <source>
        <strain evidence="1 2">RR4-38</strain>
    </source>
</reference>
<gene>
    <name evidence="1" type="ORF">C5O00_06885</name>
</gene>
<proteinExistence type="predicted"/>
<organism evidence="1 2">
    <name type="scientific">Pukyongia salina</name>
    <dbReference type="NCBI Taxonomy" id="2094025"/>
    <lineage>
        <taxon>Bacteria</taxon>
        <taxon>Pseudomonadati</taxon>
        <taxon>Bacteroidota</taxon>
        <taxon>Flavobacteriia</taxon>
        <taxon>Flavobacteriales</taxon>
        <taxon>Flavobacteriaceae</taxon>
        <taxon>Pukyongia</taxon>
    </lineage>
</organism>
<dbReference type="Proteomes" id="UP000238442">
    <property type="component" value="Chromosome"/>
</dbReference>
<keyword evidence="2" id="KW-1185">Reference proteome</keyword>